<dbReference type="Proteomes" id="UP000824782">
    <property type="component" value="Unassembled WGS sequence"/>
</dbReference>
<feature type="domain" description="C2H2-type" evidence="14">
    <location>
        <begin position="293"/>
        <end position="320"/>
    </location>
</feature>
<feature type="domain" description="C2H2-type" evidence="14">
    <location>
        <begin position="509"/>
        <end position="536"/>
    </location>
</feature>
<evidence type="ECO:0000256" key="11">
    <source>
        <dbReference type="ARBA" id="ARBA00023242"/>
    </source>
</evidence>
<feature type="domain" description="C2H2-type" evidence="14">
    <location>
        <begin position="452"/>
        <end position="479"/>
    </location>
</feature>
<feature type="domain" description="C2H2-type" evidence="14">
    <location>
        <begin position="339"/>
        <end position="366"/>
    </location>
</feature>
<evidence type="ECO:0000256" key="10">
    <source>
        <dbReference type="ARBA" id="ARBA00023163"/>
    </source>
</evidence>
<evidence type="ECO:0000256" key="6">
    <source>
        <dbReference type="ARBA" id="ARBA00022771"/>
    </source>
</evidence>
<feature type="domain" description="C2H2-type" evidence="14">
    <location>
        <begin position="537"/>
        <end position="564"/>
    </location>
</feature>
<keyword evidence="7" id="KW-0862">Zinc</keyword>
<dbReference type="FunFam" id="3.30.160.60:FF:000363">
    <property type="entry name" value="Zinc finger protein 239"/>
    <property type="match status" value="1"/>
</dbReference>
<comment type="similarity">
    <text evidence="3">Belongs to the krueppel C2H2-type zinc-finger protein family.</text>
</comment>
<feature type="domain" description="C2H2-type" evidence="14">
    <location>
        <begin position="394"/>
        <end position="421"/>
    </location>
</feature>
<evidence type="ECO:0000256" key="5">
    <source>
        <dbReference type="ARBA" id="ARBA00022737"/>
    </source>
</evidence>
<dbReference type="PROSITE" id="PS00028">
    <property type="entry name" value="ZINC_FINGER_C2H2_1"/>
    <property type="match status" value="9"/>
</dbReference>
<evidence type="ECO:0000256" key="13">
    <source>
        <dbReference type="SAM" id="MobiDB-lite"/>
    </source>
</evidence>
<evidence type="ECO:0000256" key="2">
    <source>
        <dbReference type="ARBA" id="ARBA00004123"/>
    </source>
</evidence>
<comment type="function">
    <text evidence="1">May be involved in transcriptional regulation.</text>
</comment>
<dbReference type="PANTHER" id="PTHR47772:SF7">
    <property type="entry name" value="ZINC FINGER PROTEIN 160"/>
    <property type="match status" value="1"/>
</dbReference>
<proteinExistence type="inferred from homology"/>
<keyword evidence="5" id="KW-0677">Repeat</keyword>
<evidence type="ECO:0000256" key="3">
    <source>
        <dbReference type="ARBA" id="ARBA00006991"/>
    </source>
</evidence>
<keyword evidence="11" id="KW-0539">Nucleus</keyword>
<dbReference type="GO" id="GO:0008270">
    <property type="term" value="F:zinc ion binding"/>
    <property type="evidence" value="ECO:0007669"/>
    <property type="project" value="UniProtKB-KW"/>
</dbReference>
<reference evidence="15" key="1">
    <citation type="thesis" date="2020" institute="ProQuest LLC" country="789 East Eisenhower Parkway, Ann Arbor, MI, USA">
        <title>Comparative Genomics and Chromosome Evolution.</title>
        <authorList>
            <person name="Mudd A.B."/>
        </authorList>
    </citation>
    <scope>NUCLEOTIDE SEQUENCE</scope>
    <source>
        <strain evidence="15">237g6f4</strain>
        <tissue evidence="15">Blood</tissue>
    </source>
</reference>
<feature type="compositionally biased region" description="Basic and acidic residues" evidence="13">
    <location>
        <begin position="91"/>
        <end position="101"/>
    </location>
</feature>
<evidence type="ECO:0000313" key="15">
    <source>
        <dbReference type="EMBL" id="KAG8549333.1"/>
    </source>
</evidence>
<dbReference type="GO" id="GO:0003677">
    <property type="term" value="F:DNA binding"/>
    <property type="evidence" value="ECO:0007669"/>
    <property type="project" value="UniProtKB-KW"/>
</dbReference>
<dbReference type="Gene3D" id="3.30.160.60">
    <property type="entry name" value="Classic Zinc Finger"/>
    <property type="match status" value="8"/>
</dbReference>
<dbReference type="Pfam" id="PF00096">
    <property type="entry name" value="zf-C2H2"/>
    <property type="match status" value="8"/>
</dbReference>
<dbReference type="EMBL" id="WNYA01000198">
    <property type="protein sequence ID" value="KAG8549333.1"/>
    <property type="molecule type" value="Genomic_DNA"/>
</dbReference>
<protein>
    <recommendedName>
        <fullName evidence="14">C2H2-type domain-containing protein</fullName>
    </recommendedName>
</protein>
<evidence type="ECO:0000256" key="1">
    <source>
        <dbReference type="ARBA" id="ARBA00003767"/>
    </source>
</evidence>
<dbReference type="AlphaFoldDB" id="A0AAV6ZME4"/>
<feature type="region of interest" description="Disordered" evidence="13">
    <location>
        <begin position="421"/>
        <end position="440"/>
    </location>
</feature>
<dbReference type="SMART" id="SM00355">
    <property type="entry name" value="ZnF_C2H2"/>
    <property type="match status" value="9"/>
</dbReference>
<dbReference type="PROSITE" id="PS50157">
    <property type="entry name" value="ZINC_FINGER_C2H2_2"/>
    <property type="match status" value="9"/>
</dbReference>
<dbReference type="SUPFAM" id="SSF109640">
    <property type="entry name" value="KRAB domain (Kruppel-associated box)"/>
    <property type="match status" value="1"/>
</dbReference>
<accession>A0AAV6ZME4</accession>
<dbReference type="InterPro" id="IPR001909">
    <property type="entry name" value="KRAB"/>
</dbReference>
<dbReference type="Pfam" id="PF01352">
    <property type="entry name" value="KRAB"/>
    <property type="match status" value="1"/>
</dbReference>
<dbReference type="InterPro" id="IPR013087">
    <property type="entry name" value="Znf_C2H2_type"/>
</dbReference>
<dbReference type="InterPro" id="IPR036236">
    <property type="entry name" value="Znf_C2H2_sf"/>
</dbReference>
<feature type="compositionally biased region" description="Low complexity" evidence="13">
    <location>
        <begin position="421"/>
        <end position="437"/>
    </location>
</feature>
<dbReference type="FunFam" id="3.30.160.60:FF:001156">
    <property type="entry name" value="Zinc finger protein 407"/>
    <property type="match status" value="1"/>
</dbReference>
<dbReference type="FunFam" id="3.30.160.60:FF:000666">
    <property type="entry name" value="RB-associated KRAB zinc finger protein-like"/>
    <property type="match status" value="1"/>
</dbReference>
<feature type="region of interest" description="Disordered" evidence="13">
    <location>
        <begin position="252"/>
        <end position="271"/>
    </location>
</feature>
<keyword evidence="8" id="KW-0805">Transcription regulation</keyword>
<comment type="caution">
    <text evidence="15">The sequence shown here is derived from an EMBL/GenBank/DDBJ whole genome shotgun (WGS) entry which is preliminary data.</text>
</comment>
<dbReference type="Gene3D" id="6.10.140.140">
    <property type="match status" value="1"/>
</dbReference>
<sequence length="588" mass="65606">MIYSGRPSNAWSQNIMDSTCPLMSDEKGEQKILEVTKKILELLSGEVPVRCQDVSIYFSMEEWDYIEEHKDLYKDLIMEDPRPLTSPGHRNNGEKRKEHSTLDSSLGSANVRSSAGLSKYSSSILLNNVLEGFISYKDVSGADHLPEPRTHTQQYSSDSLQVEAVGHKDEDILDDEIYIPIDHNVQSPAISITGKYVSSQGESHTEIDVITIPDNSPTHFDVTEDGDWSDTEEVNWDVMEEQGSSPNTFYHKSIHSGAQTPQRKDKNHNVSLQGRGFREIQKYEIDLTDVESFICCECGKCLPTESELLTHQESHMRAKGRTSFTRSPLPKPTLRGIVYKCQICGLGFSNTTDLVTHHQSHIKKPYPCSVCGRGFYSRSGLVTHQKTHALQRLYDCATCGKTFISNAHLLLHQKLHAEAGDSSGTGADAGDSSGGDSNLNDHQHFGSQDKLFSCSICGECFYSSGHFLQHQKSHFKTDPLMCPDCGKLFMRKAGLSKHQRVVHRGDVALTCPACGKGFACKSELARHMAVHSGQKPYTCTECGKCFSFKSALVRHQRIHTGHRLQYCPECGKGFSCNSELLRHQSVHQ</sequence>
<comment type="subcellular location">
    <subcellularLocation>
        <location evidence="2">Nucleus</location>
    </subcellularLocation>
</comment>
<dbReference type="FunFam" id="3.30.160.60:FF:000690">
    <property type="entry name" value="Zinc finger protein 354C"/>
    <property type="match status" value="1"/>
</dbReference>
<dbReference type="SUPFAM" id="SSF57667">
    <property type="entry name" value="beta-beta-alpha zinc fingers"/>
    <property type="match status" value="5"/>
</dbReference>
<dbReference type="GO" id="GO:0005634">
    <property type="term" value="C:nucleus"/>
    <property type="evidence" value="ECO:0007669"/>
    <property type="project" value="UniProtKB-SubCell"/>
</dbReference>
<evidence type="ECO:0000256" key="4">
    <source>
        <dbReference type="ARBA" id="ARBA00022723"/>
    </source>
</evidence>
<keyword evidence="10" id="KW-0804">Transcription</keyword>
<dbReference type="InterPro" id="IPR036051">
    <property type="entry name" value="KRAB_dom_sf"/>
</dbReference>
<dbReference type="InterPro" id="IPR050636">
    <property type="entry name" value="C2H2-ZF_domain-containing"/>
</dbReference>
<feature type="domain" description="C2H2-type" evidence="14">
    <location>
        <begin position="565"/>
        <end position="588"/>
    </location>
</feature>
<feature type="region of interest" description="Disordered" evidence="13">
    <location>
        <begin position="80"/>
        <end position="108"/>
    </location>
</feature>
<evidence type="ECO:0000256" key="12">
    <source>
        <dbReference type="PROSITE-ProRule" id="PRU00042"/>
    </source>
</evidence>
<keyword evidence="16" id="KW-1185">Reference proteome</keyword>
<dbReference type="CDD" id="cd07765">
    <property type="entry name" value="KRAB_A-box"/>
    <property type="match status" value="1"/>
</dbReference>
<keyword evidence="9" id="KW-0238">DNA-binding</keyword>
<evidence type="ECO:0000259" key="14">
    <source>
        <dbReference type="PROSITE" id="PS50157"/>
    </source>
</evidence>
<evidence type="ECO:0000256" key="8">
    <source>
        <dbReference type="ARBA" id="ARBA00023015"/>
    </source>
</evidence>
<evidence type="ECO:0000313" key="16">
    <source>
        <dbReference type="Proteomes" id="UP000824782"/>
    </source>
</evidence>
<gene>
    <name evidence="15" type="ORF">GDO81_021597</name>
</gene>
<keyword evidence="4" id="KW-0479">Metal-binding</keyword>
<dbReference type="Pfam" id="PF13894">
    <property type="entry name" value="zf-C2H2_4"/>
    <property type="match status" value="1"/>
</dbReference>
<evidence type="ECO:0000256" key="7">
    <source>
        <dbReference type="ARBA" id="ARBA00022833"/>
    </source>
</evidence>
<dbReference type="GO" id="GO:0006355">
    <property type="term" value="P:regulation of DNA-templated transcription"/>
    <property type="evidence" value="ECO:0007669"/>
    <property type="project" value="InterPro"/>
</dbReference>
<name>A0AAV6ZME4_ENGPU</name>
<feature type="domain" description="C2H2-type" evidence="14">
    <location>
        <begin position="480"/>
        <end position="508"/>
    </location>
</feature>
<organism evidence="15 16">
    <name type="scientific">Engystomops pustulosus</name>
    <name type="common">Tungara frog</name>
    <name type="synonym">Physalaemus pustulosus</name>
    <dbReference type="NCBI Taxonomy" id="76066"/>
    <lineage>
        <taxon>Eukaryota</taxon>
        <taxon>Metazoa</taxon>
        <taxon>Chordata</taxon>
        <taxon>Craniata</taxon>
        <taxon>Vertebrata</taxon>
        <taxon>Euteleostomi</taxon>
        <taxon>Amphibia</taxon>
        <taxon>Batrachia</taxon>
        <taxon>Anura</taxon>
        <taxon>Neobatrachia</taxon>
        <taxon>Hyloidea</taxon>
        <taxon>Leptodactylidae</taxon>
        <taxon>Leiuperinae</taxon>
        <taxon>Engystomops</taxon>
    </lineage>
</organism>
<feature type="compositionally biased region" description="Polar residues" evidence="13">
    <location>
        <begin position="252"/>
        <end position="261"/>
    </location>
</feature>
<feature type="domain" description="C2H2-type" evidence="14">
    <location>
        <begin position="366"/>
        <end position="393"/>
    </location>
</feature>
<dbReference type="PANTHER" id="PTHR47772">
    <property type="entry name" value="ZINC FINGER PROTEIN 200"/>
    <property type="match status" value="1"/>
</dbReference>
<keyword evidence="6 12" id="KW-0863">Zinc-finger</keyword>
<evidence type="ECO:0000256" key="9">
    <source>
        <dbReference type="ARBA" id="ARBA00023125"/>
    </source>
</evidence>